<dbReference type="PANTHER" id="PTHR36840:SF1">
    <property type="entry name" value="BLL5714 PROTEIN"/>
    <property type="match status" value="1"/>
</dbReference>
<comment type="caution">
    <text evidence="2">The sequence shown here is derived from an EMBL/GenBank/DDBJ whole genome shotgun (WGS) entry which is preliminary data.</text>
</comment>
<feature type="transmembrane region" description="Helical" evidence="1">
    <location>
        <begin position="150"/>
        <end position="167"/>
    </location>
</feature>
<feature type="transmembrane region" description="Helical" evidence="1">
    <location>
        <begin position="236"/>
        <end position="254"/>
    </location>
</feature>
<keyword evidence="1" id="KW-0472">Membrane</keyword>
<reference evidence="2 3" key="1">
    <citation type="submission" date="2019-06" db="EMBL/GenBank/DDBJ databases">
        <title>Rhodococcus spaelei sp. nov., isolated from a cave.</title>
        <authorList>
            <person name="Lee S.D."/>
        </authorList>
    </citation>
    <scope>NUCLEOTIDE SEQUENCE [LARGE SCALE GENOMIC DNA]</scope>
    <source>
        <strain evidence="2 3">C9-5</strain>
    </source>
</reference>
<dbReference type="Proteomes" id="UP000316256">
    <property type="component" value="Unassembled WGS sequence"/>
</dbReference>
<evidence type="ECO:0000313" key="3">
    <source>
        <dbReference type="Proteomes" id="UP000316256"/>
    </source>
</evidence>
<organism evidence="2 3">
    <name type="scientific">Rhodococcus spelaei</name>
    <dbReference type="NCBI Taxonomy" id="2546320"/>
    <lineage>
        <taxon>Bacteria</taxon>
        <taxon>Bacillati</taxon>
        <taxon>Actinomycetota</taxon>
        <taxon>Actinomycetes</taxon>
        <taxon>Mycobacteriales</taxon>
        <taxon>Nocardiaceae</taxon>
        <taxon>Rhodococcus</taxon>
    </lineage>
</organism>
<sequence length="427" mass="45593">MPSVEVLQIVPRARRAPCAPIGAIRRCAGAFGSPRRGWVPYLVGMSIFGRRLSVEVPASRVTNLELFFDLVFVFTITQLTALLEHELSIAGALRVLLVFAALWWMYGGYAWLTNQVPPTTPRRQLPMLVAMAGFLICAISVPSVFDGSGIAFGIGYLIVVCVHLVMLNQSSTRKGVLRLAPFNLVSALLILVAGFVDGVPMYVLWVVAIAIQMITPYLGVAPQFELNAEHFVERHGLLIIVALGESVIAIGLSAQTDNVSAGLAAVVVLALALPAALWWTYFSSGDDLKAEHALATAEPGPRALLAIRGYFYAHIPMLIGILAIAVGMHQIIAHPTARLGAAGSVALATGVALFYLGDAEFRRVLQIGPSRVRVLVAVAGLATIPLGLFVAGWVQLAAAVAVVSAPLVVEQMRRTTASGWGRLQETH</sequence>
<dbReference type="Pfam" id="PF06772">
    <property type="entry name" value="LtrA"/>
    <property type="match status" value="1"/>
</dbReference>
<dbReference type="InterPro" id="IPR010640">
    <property type="entry name" value="Low_temperature_requirement_A"/>
</dbReference>
<feature type="transmembrane region" description="Helical" evidence="1">
    <location>
        <begin position="124"/>
        <end position="144"/>
    </location>
</feature>
<dbReference type="OrthoDB" id="7698234at2"/>
<proteinExistence type="predicted"/>
<evidence type="ECO:0000313" key="2">
    <source>
        <dbReference type="EMBL" id="TQF73250.1"/>
    </source>
</evidence>
<dbReference type="EMBL" id="VIGH01000003">
    <property type="protein sequence ID" value="TQF73250.1"/>
    <property type="molecule type" value="Genomic_DNA"/>
</dbReference>
<protein>
    <submittedName>
        <fullName evidence="2">Low temperature requirement protein A</fullName>
    </submittedName>
</protein>
<keyword evidence="1" id="KW-0812">Transmembrane</keyword>
<dbReference type="PANTHER" id="PTHR36840">
    <property type="entry name" value="BLL5714 PROTEIN"/>
    <property type="match status" value="1"/>
</dbReference>
<dbReference type="AlphaFoldDB" id="A0A541BLP5"/>
<keyword evidence="3" id="KW-1185">Reference proteome</keyword>
<gene>
    <name evidence="2" type="ORF">FK531_06885</name>
</gene>
<keyword evidence="1" id="KW-1133">Transmembrane helix</keyword>
<name>A0A541BLP5_9NOCA</name>
<feature type="transmembrane region" description="Helical" evidence="1">
    <location>
        <begin position="311"/>
        <end position="333"/>
    </location>
</feature>
<feature type="transmembrane region" description="Helical" evidence="1">
    <location>
        <begin position="260"/>
        <end position="282"/>
    </location>
</feature>
<feature type="transmembrane region" description="Helical" evidence="1">
    <location>
        <begin position="376"/>
        <end position="403"/>
    </location>
</feature>
<feature type="transmembrane region" description="Helical" evidence="1">
    <location>
        <begin position="339"/>
        <end position="356"/>
    </location>
</feature>
<accession>A0A541BLP5</accession>
<evidence type="ECO:0000256" key="1">
    <source>
        <dbReference type="SAM" id="Phobius"/>
    </source>
</evidence>
<feature type="transmembrane region" description="Helical" evidence="1">
    <location>
        <begin position="89"/>
        <end position="112"/>
    </location>
</feature>